<sequence length="67" mass="7367">MLLLSLKTLQSQPLTLISVTVKVSNPTPETTSIAFTHSVYPQCTSFYFTTHSAKVQSLSTTVSLYQV</sequence>
<reference evidence="1" key="1">
    <citation type="submission" date="2020-06" db="EMBL/GenBank/DDBJ databases">
        <title>Draft genome of Bugula neritina, a colonial animal packing powerful symbionts and potential medicines.</title>
        <authorList>
            <person name="Rayko M."/>
        </authorList>
    </citation>
    <scope>NUCLEOTIDE SEQUENCE [LARGE SCALE GENOMIC DNA]</scope>
    <source>
        <strain evidence="1">Kwan_BN1</strain>
    </source>
</reference>
<accession>A0A7J7ITK5</accession>
<protein>
    <submittedName>
        <fullName evidence="1">Uncharacterized protein</fullName>
    </submittedName>
</protein>
<keyword evidence="2" id="KW-1185">Reference proteome</keyword>
<evidence type="ECO:0000313" key="1">
    <source>
        <dbReference type="EMBL" id="KAF6016734.1"/>
    </source>
</evidence>
<dbReference type="EMBL" id="VXIV02003477">
    <property type="protein sequence ID" value="KAF6016734.1"/>
    <property type="molecule type" value="Genomic_DNA"/>
</dbReference>
<organism evidence="1 2">
    <name type="scientific">Bugula neritina</name>
    <name type="common">Brown bryozoan</name>
    <name type="synonym">Sertularia neritina</name>
    <dbReference type="NCBI Taxonomy" id="10212"/>
    <lineage>
        <taxon>Eukaryota</taxon>
        <taxon>Metazoa</taxon>
        <taxon>Spiralia</taxon>
        <taxon>Lophotrochozoa</taxon>
        <taxon>Bryozoa</taxon>
        <taxon>Gymnolaemata</taxon>
        <taxon>Cheilostomatida</taxon>
        <taxon>Flustrina</taxon>
        <taxon>Buguloidea</taxon>
        <taxon>Bugulidae</taxon>
        <taxon>Bugula</taxon>
    </lineage>
</organism>
<evidence type="ECO:0000313" key="2">
    <source>
        <dbReference type="Proteomes" id="UP000593567"/>
    </source>
</evidence>
<dbReference type="AlphaFoldDB" id="A0A7J7ITK5"/>
<gene>
    <name evidence="1" type="ORF">EB796_024949</name>
</gene>
<proteinExistence type="predicted"/>
<comment type="caution">
    <text evidence="1">The sequence shown here is derived from an EMBL/GenBank/DDBJ whole genome shotgun (WGS) entry which is preliminary data.</text>
</comment>
<name>A0A7J7ITK5_BUGNE</name>
<dbReference type="Proteomes" id="UP000593567">
    <property type="component" value="Unassembled WGS sequence"/>
</dbReference>